<name>A0ABW3II57_9FLAO</name>
<dbReference type="GO" id="GO:0004519">
    <property type="term" value="F:endonuclease activity"/>
    <property type="evidence" value="ECO:0007669"/>
    <property type="project" value="UniProtKB-KW"/>
</dbReference>
<reference evidence="4" key="1">
    <citation type="journal article" date="2019" name="Int. J. Syst. Evol. Microbiol.">
        <title>The Global Catalogue of Microorganisms (GCM) 10K type strain sequencing project: providing services to taxonomists for standard genome sequencing and annotation.</title>
        <authorList>
            <consortium name="The Broad Institute Genomics Platform"/>
            <consortium name="The Broad Institute Genome Sequencing Center for Infectious Disease"/>
            <person name="Wu L."/>
            <person name="Ma J."/>
        </authorList>
    </citation>
    <scope>NUCLEOTIDE SEQUENCE [LARGE SCALE GENOMIC DNA]</scope>
    <source>
        <strain evidence="4">CCUG 60898</strain>
    </source>
</reference>
<dbReference type="Pfam" id="PF03372">
    <property type="entry name" value="Exo_endo_phos"/>
    <property type="match status" value="1"/>
</dbReference>
<keyword evidence="3" id="KW-0540">Nuclease</keyword>
<sequence length="332" mass="38522">MSFRKIFYYFVIIISSLVIIASLLSLFYDLPYWYSKVLDFPRLQYWILGLICLILFLGLNKKWDLPSVLLILGLLSSVSIHSIRIFPYWFGEKSVPDAVAEYDQEDSVGIMVANVLIKNRKSDKFLELVAARKPDMLLVMEVNDWWLLQLESLNENYPYVMKQPNEEAYGMALYSKFPLRDKQIKYLKHKNVPSFHTMVELPSGKNFMFHGVHPVAPMPSDKYPDNVGEAEVSLLRVGEMVSQEKLPAIVAGDFNDVSWSHTARLFGNDGNLKNVRIGRGLYNSFDAQSKIMRWPLDHYFVTEEFALVELEKLPEFSSDHFPMYAEFVLRDF</sequence>
<feature type="transmembrane region" description="Helical" evidence="1">
    <location>
        <begin position="67"/>
        <end position="90"/>
    </location>
</feature>
<feature type="transmembrane region" description="Helical" evidence="1">
    <location>
        <begin position="43"/>
        <end position="60"/>
    </location>
</feature>
<gene>
    <name evidence="3" type="ORF">ACFQ1G_12625</name>
</gene>
<comment type="caution">
    <text evidence="3">The sequence shown here is derived from an EMBL/GenBank/DDBJ whole genome shotgun (WGS) entry which is preliminary data.</text>
</comment>
<keyword evidence="3" id="KW-0255">Endonuclease</keyword>
<keyword evidence="1" id="KW-0472">Membrane</keyword>
<accession>A0ABW3II57</accession>
<evidence type="ECO:0000313" key="3">
    <source>
        <dbReference type="EMBL" id="MFD0977641.1"/>
    </source>
</evidence>
<proteinExistence type="predicted"/>
<dbReference type="EMBL" id="JBHTJP010000035">
    <property type="protein sequence ID" value="MFD0977641.1"/>
    <property type="molecule type" value="Genomic_DNA"/>
</dbReference>
<feature type="transmembrane region" description="Helical" evidence="1">
    <location>
        <begin position="7"/>
        <end position="28"/>
    </location>
</feature>
<dbReference type="SUPFAM" id="SSF56219">
    <property type="entry name" value="DNase I-like"/>
    <property type="match status" value="1"/>
</dbReference>
<keyword evidence="3" id="KW-0378">Hydrolase</keyword>
<dbReference type="Gene3D" id="3.60.10.10">
    <property type="entry name" value="Endonuclease/exonuclease/phosphatase"/>
    <property type="match status" value="1"/>
</dbReference>
<evidence type="ECO:0000313" key="4">
    <source>
        <dbReference type="Proteomes" id="UP001597100"/>
    </source>
</evidence>
<keyword evidence="1" id="KW-0812">Transmembrane</keyword>
<protein>
    <submittedName>
        <fullName evidence="3">Endonuclease/exonuclease/phosphatase family protein</fullName>
    </submittedName>
</protein>
<keyword evidence="1" id="KW-1133">Transmembrane helix</keyword>
<dbReference type="InterPro" id="IPR036691">
    <property type="entry name" value="Endo/exonu/phosph_ase_sf"/>
</dbReference>
<evidence type="ECO:0000256" key="1">
    <source>
        <dbReference type="SAM" id="Phobius"/>
    </source>
</evidence>
<organism evidence="3 4">
    <name type="scientific">Salinimicrobium gaetbulicola</name>
    <dbReference type="NCBI Taxonomy" id="999702"/>
    <lineage>
        <taxon>Bacteria</taxon>
        <taxon>Pseudomonadati</taxon>
        <taxon>Bacteroidota</taxon>
        <taxon>Flavobacteriia</taxon>
        <taxon>Flavobacteriales</taxon>
        <taxon>Flavobacteriaceae</taxon>
        <taxon>Salinimicrobium</taxon>
    </lineage>
</organism>
<evidence type="ECO:0000259" key="2">
    <source>
        <dbReference type="Pfam" id="PF03372"/>
    </source>
</evidence>
<dbReference type="RefSeq" id="WP_380740094.1">
    <property type="nucleotide sequence ID" value="NZ_JBHTJP010000035.1"/>
</dbReference>
<keyword evidence="4" id="KW-1185">Reference proteome</keyword>
<dbReference type="Proteomes" id="UP001597100">
    <property type="component" value="Unassembled WGS sequence"/>
</dbReference>
<feature type="domain" description="Endonuclease/exonuclease/phosphatase" evidence="2">
    <location>
        <begin position="114"/>
        <end position="320"/>
    </location>
</feature>
<dbReference type="InterPro" id="IPR005135">
    <property type="entry name" value="Endo/exonuclease/phosphatase"/>
</dbReference>